<dbReference type="Pfam" id="PF12951">
    <property type="entry name" value="PATR"/>
    <property type="match status" value="4"/>
</dbReference>
<evidence type="ECO:0000313" key="3">
    <source>
        <dbReference type="EMBL" id="TSJ79659.1"/>
    </source>
</evidence>
<dbReference type="InterPro" id="IPR013425">
    <property type="entry name" value="Autotrns_rpt"/>
</dbReference>
<evidence type="ECO:0000256" key="2">
    <source>
        <dbReference type="SAM" id="SignalP"/>
    </source>
</evidence>
<keyword evidence="4" id="KW-1185">Reference proteome</keyword>
<dbReference type="NCBIfam" id="TIGR02601">
    <property type="entry name" value="autotrns_rpt"/>
    <property type="match status" value="4"/>
</dbReference>
<dbReference type="InterPro" id="IPR011050">
    <property type="entry name" value="Pectin_lyase_fold/virulence"/>
</dbReference>
<dbReference type="NCBIfam" id="TIGR02595">
    <property type="entry name" value="PEP_CTERM"/>
    <property type="match status" value="1"/>
</dbReference>
<protein>
    <submittedName>
        <fullName evidence="3">PEP-CTERM sorting domain-containing protein</fullName>
    </submittedName>
</protein>
<organism evidence="3 4">
    <name type="scientific">Rariglobus hedericola</name>
    <dbReference type="NCBI Taxonomy" id="2597822"/>
    <lineage>
        <taxon>Bacteria</taxon>
        <taxon>Pseudomonadati</taxon>
        <taxon>Verrucomicrobiota</taxon>
        <taxon>Opitutia</taxon>
        <taxon>Opitutales</taxon>
        <taxon>Opitutaceae</taxon>
        <taxon>Rariglobus</taxon>
    </lineage>
</organism>
<proteinExistence type="predicted"/>
<evidence type="ECO:0000256" key="1">
    <source>
        <dbReference type="ARBA" id="ARBA00022729"/>
    </source>
</evidence>
<dbReference type="AlphaFoldDB" id="A0A556QSR6"/>
<dbReference type="InterPro" id="IPR013424">
    <property type="entry name" value="Ice-binding_C"/>
</dbReference>
<feature type="signal peptide" evidence="2">
    <location>
        <begin position="1"/>
        <end position="47"/>
    </location>
</feature>
<dbReference type="EMBL" id="VMBG01000001">
    <property type="protein sequence ID" value="TSJ79659.1"/>
    <property type="molecule type" value="Genomic_DNA"/>
</dbReference>
<reference evidence="3 4" key="1">
    <citation type="submission" date="2019-07" db="EMBL/GenBank/DDBJ databases">
        <title>Description of 53C-WASEF.</title>
        <authorList>
            <person name="Pitt A."/>
            <person name="Hahn M.W."/>
        </authorList>
    </citation>
    <scope>NUCLEOTIDE SEQUENCE [LARGE SCALE GENOMIC DNA]</scope>
    <source>
        <strain evidence="3 4">53C-WASEF</strain>
    </source>
</reference>
<dbReference type="SUPFAM" id="SSF51126">
    <property type="entry name" value="Pectin lyase-like"/>
    <property type="match status" value="1"/>
</dbReference>
<accession>A0A556QSR6</accession>
<gene>
    <name evidence="3" type="ORF">FPL22_10340</name>
</gene>
<dbReference type="Proteomes" id="UP000315648">
    <property type="component" value="Unassembled WGS sequence"/>
</dbReference>
<feature type="chain" id="PRO_5021994723" evidence="2">
    <location>
        <begin position="48"/>
        <end position="1011"/>
    </location>
</feature>
<keyword evidence="1 2" id="KW-0732">Signal</keyword>
<sequence>MRRYPALILRHLFISMNAPHNPQVRHAKYLATLAALSLAALSQQASATDVTWLGNTSNLWNVGSNWSTSAVPANGDTLIFGSFGSSGSSLSDNITSLTVGGSNTNGLVFGLRAGGSYTIGRSASEILTLASSGTGIGIKNTSLFLQTISAPLVLSGDQTIQVGEINGPALSSLTLSSGITGGARLTKTGTGLLTLNATSSYTGLTVNGGTLSISGDSQLGFPAPGVATPGLIVLNGGTLQSRGNIAISANRGISLGDANAGSGGTISTTNTTTYNGIIANNGGTNSLTKTGASSLTLGGANTYTGDTNINQGSLVLNFGSGVAPTSNIISSSSKLVLGGPSTAIHNSGNVNATLPTATLSVTGAASTTNTQTFNGLTLNQGNNAISVTSGTGGSATLALGAITANAGGAVNFTLPASGAITTSTGNTNGILGGWATVGGTAWATNSAGTGTGNVVAFTGYTTLSSGTVIASNAAANVAITTAASGSSTMAASGVTDINSLQLNGSNAYTVSIGSGNTLRLGAQGGILFTGTTAQTISGGILTAGGADNVDGQIVIHAANTPSISSSIQDNGTGKVSLVANGVGSGGGQVMSLSGSNTYSGGTYINSGKVNAANVNAFGTGDVNVLYSGGAILGASGTFNNNFNVGGIGPGLSNFTGVIGFSAAADLHGTLTLLGDTRIATNAAGTISGKITGNFGLEITQTTNSAAGGSVTLSNTGNDFTGGLAIHTGITSSTTTFNTGAIVVKLGASEVITNGAGKGNVTIFSGSTTGTGTLDLNGYNETINGLVSGTGTSLNGSGSTPQVFVTNNAAGSGTATLTLGDGNATALFAGIIKDGVTAKVGITKIGDGVQTLSGLNTYTGGTAVDSGTLASGANFTMNGSNRISIAGAGLAGVNYGTMISTTGTLTFAGTLGLNITASLTGGESFTLFSANGGALAGNFSSVSLTGSYLASLTDNGSGIWTGSANGLDFTFATSGINAGILSVSAVPEPSTYAAIFGVLALGAAATRRRRSN</sequence>
<name>A0A556QSR6_9BACT</name>
<dbReference type="OrthoDB" id="174034at2"/>
<comment type="caution">
    <text evidence="3">The sequence shown here is derived from an EMBL/GenBank/DDBJ whole genome shotgun (WGS) entry which is preliminary data.</text>
</comment>
<evidence type="ECO:0000313" key="4">
    <source>
        <dbReference type="Proteomes" id="UP000315648"/>
    </source>
</evidence>